<dbReference type="Proteomes" id="UP001612915">
    <property type="component" value="Unassembled WGS sequence"/>
</dbReference>
<comment type="caution">
    <text evidence="1">The sequence shown here is derived from an EMBL/GenBank/DDBJ whole genome shotgun (WGS) entry which is preliminary data.</text>
</comment>
<accession>A0ABW8ASZ5</accession>
<proteinExistence type="predicted"/>
<gene>
    <name evidence="1" type="ORF">ACIB24_20800</name>
</gene>
<protein>
    <submittedName>
        <fullName evidence="1">Uncharacterized protein</fullName>
    </submittedName>
</protein>
<sequence>MNPWAWRFEAADGSTLSGGELPANTFPSQADAETWVGEAWHDLLAAGVEQVYLLESDEVVYGPMSLRPVE</sequence>
<dbReference type="EMBL" id="JBITLV010000007">
    <property type="protein sequence ID" value="MFI7589512.1"/>
    <property type="molecule type" value="Genomic_DNA"/>
</dbReference>
<name>A0ABW8ASZ5_9ACTN</name>
<evidence type="ECO:0000313" key="1">
    <source>
        <dbReference type="EMBL" id="MFI7589512.1"/>
    </source>
</evidence>
<organism evidence="1 2">
    <name type="scientific">Spongisporangium articulatum</name>
    <dbReference type="NCBI Taxonomy" id="3362603"/>
    <lineage>
        <taxon>Bacteria</taxon>
        <taxon>Bacillati</taxon>
        <taxon>Actinomycetota</taxon>
        <taxon>Actinomycetes</taxon>
        <taxon>Kineosporiales</taxon>
        <taxon>Kineosporiaceae</taxon>
        <taxon>Spongisporangium</taxon>
    </lineage>
</organism>
<keyword evidence="2" id="KW-1185">Reference proteome</keyword>
<reference evidence="1 2" key="1">
    <citation type="submission" date="2024-10" db="EMBL/GenBank/DDBJ databases">
        <title>The Natural Products Discovery Center: Release of the First 8490 Sequenced Strains for Exploring Actinobacteria Biosynthetic Diversity.</title>
        <authorList>
            <person name="Kalkreuter E."/>
            <person name="Kautsar S.A."/>
            <person name="Yang D."/>
            <person name="Bader C.D."/>
            <person name="Teijaro C.N."/>
            <person name="Fluegel L."/>
            <person name="Davis C.M."/>
            <person name="Simpson J.R."/>
            <person name="Lauterbach L."/>
            <person name="Steele A.D."/>
            <person name="Gui C."/>
            <person name="Meng S."/>
            <person name="Li G."/>
            <person name="Viehrig K."/>
            <person name="Ye F."/>
            <person name="Su P."/>
            <person name="Kiefer A.F."/>
            <person name="Nichols A."/>
            <person name="Cepeda A.J."/>
            <person name="Yan W."/>
            <person name="Fan B."/>
            <person name="Jiang Y."/>
            <person name="Adhikari A."/>
            <person name="Zheng C.-J."/>
            <person name="Schuster L."/>
            <person name="Cowan T.M."/>
            <person name="Smanski M.J."/>
            <person name="Chevrette M.G."/>
            <person name="De Carvalho L.P.S."/>
            <person name="Shen B."/>
        </authorList>
    </citation>
    <scope>NUCLEOTIDE SEQUENCE [LARGE SCALE GENOMIC DNA]</scope>
    <source>
        <strain evidence="1 2">NPDC049639</strain>
    </source>
</reference>
<evidence type="ECO:0000313" key="2">
    <source>
        <dbReference type="Proteomes" id="UP001612915"/>
    </source>
</evidence>
<dbReference type="RefSeq" id="WP_398284097.1">
    <property type="nucleotide sequence ID" value="NZ_JBITLV010000007.1"/>
</dbReference>